<reference evidence="5 6" key="1">
    <citation type="submission" date="2021-06" db="EMBL/GenBank/DDBJ databases">
        <title>Actinomycetes sequencing.</title>
        <authorList>
            <person name="Shan Q."/>
        </authorList>
    </citation>
    <scope>NUCLEOTIDE SEQUENCE [LARGE SCALE GENOMIC DNA]</scope>
    <source>
        <strain evidence="5 6">NEAU-G5</strain>
    </source>
</reference>
<protein>
    <submittedName>
        <fullName evidence="5">GntR family transcriptional regulator</fullName>
    </submittedName>
</protein>
<comment type="caution">
    <text evidence="5">The sequence shown here is derived from an EMBL/GenBank/DDBJ whole genome shotgun (WGS) entry which is preliminary data.</text>
</comment>
<name>A0ABS6BAI1_9NOCA</name>
<evidence type="ECO:0000313" key="5">
    <source>
        <dbReference type="EMBL" id="MBU3067294.1"/>
    </source>
</evidence>
<evidence type="ECO:0000313" key="6">
    <source>
        <dbReference type="Proteomes" id="UP000733379"/>
    </source>
</evidence>
<keyword evidence="2" id="KW-0238">DNA-binding</keyword>
<dbReference type="InterPro" id="IPR011663">
    <property type="entry name" value="UTRA"/>
</dbReference>
<evidence type="ECO:0000259" key="4">
    <source>
        <dbReference type="PROSITE" id="PS50949"/>
    </source>
</evidence>
<proteinExistence type="predicted"/>
<dbReference type="InterPro" id="IPR050679">
    <property type="entry name" value="Bact_HTH_transcr_reg"/>
</dbReference>
<dbReference type="PANTHER" id="PTHR44846">
    <property type="entry name" value="MANNOSYL-D-GLYCERATE TRANSPORT/METABOLISM SYSTEM REPRESSOR MNGR-RELATED"/>
    <property type="match status" value="1"/>
</dbReference>
<dbReference type="PROSITE" id="PS50949">
    <property type="entry name" value="HTH_GNTR"/>
    <property type="match status" value="1"/>
</dbReference>
<dbReference type="Gene3D" id="1.10.10.10">
    <property type="entry name" value="Winged helix-like DNA-binding domain superfamily/Winged helix DNA-binding domain"/>
    <property type="match status" value="1"/>
</dbReference>
<dbReference type="InterPro" id="IPR036390">
    <property type="entry name" value="WH_DNA-bd_sf"/>
</dbReference>
<dbReference type="SMART" id="SM00345">
    <property type="entry name" value="HTH_GNTR"/>
    <property type="match status" value="1"/>
</dbReference>
<feature type="domain" description="HTH gntR-type" evidence="4">
    <location>
        <begin position="1"/>
        <end position="63"/>
    </location>
</feature>
<sequence>MARALQARIDSGELQPGVRLPSESELAAEFAVNRLTVRQAVAELDRAGSIVIRRGVGTFVREPTVRTTIGVNAETQQSMVGQRPMALPVSGWSGADEQVLARVEGADSMLDRHAGDHLRRAASELVRIDSLASIEGRTWSVNSYWLPKSLVSADFRPPQTRGNVVVSVAEMLGFELWADWREFSAVGADLYDAEHLGVPTGSPLLVREGVSSGPDGTPVLYTRRRIKGDSASFVLNFPRPSSGRPGDDARP</sequence>
<evidence type="ECO:0000256" key="2">
    <source>
        <dbReference type="ARBA" id="ARBA00023125"/>
    </source>
</evidence>
<dbReference type="PRINTS" id="PR00035">
    <property type="entry name" value="HTHGNTR"/>
</dbReference>
<dbReference type="SMART" id="SM00866">
    <property type="entry name" value="UTRA"/>
    <property type="match status" value="1"/>
</dbReference>
<evidence type="ECO:0000256" key="3">
    <source>
        <dbReference type="ARBA" id="ARBA00023163"/>
    </source>
</evidence>
<dbReference type="InterPro" id="IPR036388">
    <property type="entry name" value="WH-like_DNA-bd_sf"/>
</dbReference>
<organism evidence="5 6">
    <name type="scientific">Nocardia albiluteola</name>
    <dbReference type="NCBI Taxonomy" id="2842303"/>
    <lineage>
        <taxon>Bacteria</taxon>
        <taxon>Bacillati</taxon>
        <taxon>Actinomycetota</taxon>
        <taxon>Actinomycetes</taxon>
        <taxon>Mycobacteriales</taxon>
        <taxon>Nocardiaceae</taxon>
        <taxon>Nocardia</taxon>
    </lineage>
</organism>
<keyword evidence="1" id="KW-0805">Transcription regulation</keyword>
<gene>
    <name evidence="5" type="ORF">KO481_37960</name>
</gene>
<keyword evidence="6" id="KW-1185">Reference proteome</keyword>
<dbReference type="SUPFAM" id="SSF64288">
    <property type="entry name" value="Chorismate lyase-like"/>
    <property type="match status" value="1"/>
</dbReference>
<dbReference type="Pfam" id="PF00392">
    <property type="entry name" value="GntR"/>
    <property type="match status" value="1"/>
</dbReference>
<dbReference type="SUPFAM" id="SSF46785">
    <property type="entry name" value="Winged helix' DNA-binding domain"/>
    <property type="match status" value="1"/>
</dbReference>
<dbReference type="EMBL" id="JAHKNI010000020">
    <property type="protein sequence ID" value="MBU3067294.1"/>
    <property type="molecule type" value="Genomic_DNA"/>
</dbReference>
<dbReference type="Gene3D" id="3.40.1410.10">
    <property type="entry name" value="Chorismate lyase-like"/>
    <property type="match status" value="1"/>
</dbReference>
<dbReference type="RefSeq" id="WP_215923379.1">
    <property type="nucleotide sequence ID" value="NZ_JAHKNI010000020.1"/>
</dbReference>
<dbReference type="CDD" id="cd07377">
    <property type="entry name" value="WHTH_GntR"/>
    <property type="match status" value="1"/>
</dbReference>
<evidence type="ECO:0000256" key="1">
    <source>
        <dbReference type="ARBA" id="ARBA00023015"/>
    </source>
</evidence>
<dbReference type="Pfam" id="PF07702">
    <property type="entry name" value="UTRA"/>
    <property type="match status" value="1"/>
</dbReference>
<dbReference type="InterPro" id="IPR000524">
    <property type="entry name" value="Tscrpt_reg_HTH_GntR"/>
</dbReference>
<dbReference type="InterPro" id="IPR028978">
    <property type="entry name" value="Chorismate_lyase_/UTRA_dom_sf"/>
</dbReference>
<dbReference type="PANTHER" id="PTHR44846:SF1">
    <property type="entry name" value="MANNOSYL-D-GLYCERATE TRANSPORT_METABOLISM SYSTEM REPRESSOR MNGR-RELATED"/>
    <property type="match status" value="1"/>
</dbReference>
<keyword evidence="3" id="KW-0804">Transcription</keyword>
<dbReference type="Proteomes" id="UP000733379">
    <property type="component" value="Unassembled WGS sequence"/>
</dbReference>
<accession>A0ABS6BAI1</accession>